<reference evidence="1" key="1">
    <citation type="submission" date="2017-07" db="EMBL/GenBank/DDBJ databases">
        <title>Taro Niue Genome Assembly and Annotation.</title>
        <authorList>
            <person name="Atibalentja N."/>
            <person name="Keating K."/>
            <person name="Fields C.J."/>
        </authorList>
    </citation>
    <scope>NUCLEOTIDE SEQUENCE</scope>
    <source>
        <strain evidence="1">Niue_2</strain>
        <tissue evidence="1">Leaf</tissue>
    </source>
</reference>
<gene>
    <name evidence="1" type="ORF">Taro_025264</name>
</gene>
<dbReference type="AlphaFoldDB" id="A0A843VG16"/>
<organism evidence="1 2">
    <name type="scientific">Colocasia esculenta</name>
    <name type="common">Wild taro</name>
    <name type="synonym">Arum esculentum</name>
    <dbReference type="NCBI Taxonomy" id="4460"/>
    <lineage>
        <taxon>Eukaryota</taxon>
        <taxon>Viridiplantae</taxon>
        <taxon>Streptophyta</taxon>
        <taxon>Embryophyta</taxon>
        <taxon>Tracheophyta</taxon>
        <taxon>Spermatophyta</taxon>
        <taxon>Magnoliopsida</taxon>
        <taxon>Liliopsida</taxon>
        <taxon>Araceae</taxon>
        <taxon>Aroideae</taxon>
        <taxon>Colocasieae</taxon>
        <taxon>Colocasia</taxon>
    </lineage>
</organism>
<dbReference type="Proteomes" id="UP000652761">
    <property type="component" value="Unassembled WGS sequence"/>
</dbReference>
<keyword evidence="2" id="KW-1185">Reference proteome</keyword>
<accession>A0A843VG16</accession>
<comment type="caution">
    <text evidence="1">The sequence shown here is derived from an EMBL/GenBank/DDBJ whole genome shotgun (WGS) entry which is preliminary data.</text>
</comment>
<proteinExistence type="predicted"/>
<sequence>MNSGAPPRTGPALFAQAYQSGKKGAIDRWLQTELRLSGLCVSVDSNQGPVDSYTQSQLSGF</sequence>
<dbReference type="EMBL" id="NMUH01001468">
    <property type="protein sequence ID" value="MQL92630.1"/>
    <property type="molecule type" value="Genomic_DNA"/>
</dbReference>
<protein>
    <submittedName>
        <fullName evidence="1">Uncharacterized protein</fullName>
    </submittedName>
</protein>
<evidence type="ECO:0000313" key="2">
    <source>
        <dbReference type="Proteomes" id="UP000652761"/>
    </source>
</evidence>
<name>A0A843VG16_COLES</name>
<evidence type="ECO:0000313" key="1">
    <source>
        <dbReference type="EMBL" id="MQL92630.1"/>
    </source>
</evidence>